<evidence type="ECO:0000313" key="1">
    <source>
        <dbReference type="EMBL" id="XCG63763.1"/>
    </source>
</evidence>
<name>A0AAU8DPW1_9ACTN</name>
<dbReference type="EMBL" id="CP159218">
    <property type="protein sequence ID" value="XCG63763.1"/>
    <property type="molecule type" value="Genomic_DNA"/>
</dbReference>
<sequence length="73" mass="8315">MQVRFTRSSRQHRIGRGHALHVMNSCEPIAVVANEGDQALRWEGRDDRGVLLEVVGVEKPDCLLVIHVMPLEW</sequence>
<dbReference type="RefSeq" id="WP_353649378.1">
    <property type="nucleotide sequence ID" value="NZ_CP159218.1"/>
</dbReference>
<protein>
    <recommendedName>
        <fullName evidence="2">DUF4258 domain-containing protein</fullName>
    </recommendedName>
</protein>
<gene>
    <name evidence="1" type="ORF">ABLG96_21710</name>
</gene>
<proteinExistence type="predicted"/>
<accession>A0AAU8DPW1</accession>
<organism evidence="1">
    <name type="scientific">Nakamurella sp. A5-74</name>
    <dbReference type="NCBI Taxonomy" id="3158264"/>
    <lineage>
        <taxon>Bacteria</taxon>
        <taxon>Bacillati</taxon>
        <taxon>Actinomycetota</taxon>
        <taxon>Actinomycetes</taxon>
        <taxon>Nakamurellales</taxon>
        <taxon>Nakamurellaceae</taxon>
        <taxon>Nakamurella</taxon>
    </lineage>
</organism>
<dbReference type="AlphaFoldDB" id="A0AAU8DPW1"/>
<reference evidence="1" key="1">
    <citation type="submission" date="2024-05" db="EMBL/GenBank/DDBJ databases">
        <authorList>
            <person name="Cai S.Y."/>
            <person name="Jin L.M."/>
            <person name="Li H.R."/>
        </authorList>
    </citation>
    <scope>NUCLEOTIDE SEQUENCE</scope>
    <source>
        <strain evidence="1">A5-74</strain>
    </source>
</reference>
<evidence type="ECO:0008006" key="2">
    <source>
        <dbReference type="Google" id="ProtNLM"/>
    </source>
</evidence>